<dbReference type="InterPro" id="IPR043129">
    <property type="entry name" value="ATPase_NBD"/>
</dbReference>
<evidence type="ECO:0000313" key="2">
    <source>
        <dbReference type="EMBL" id="TWX64649.1"/>
    </source>
</evidence>
<accession>A0A5C6Q6W6</accession>
<dbReference type="EMBL" id="VOLR01000027">
    <property type="protein sequence ID" value="TWX55633.1"/>
    <property type="molecule type" value="Genomic_DNA"/>
</dbReference>
<dbReference type="Proteomes" id="UP000321917">
    <property type="component" value="Unassembled WGS sequence"/>
</dbReference>
<dbReference type="SUPFAM" id="SSF53067">
    <property type="entry name" value="Actin-like ATPase domain"/>
    <property type="match status" value="1"/>
</dbReference>
<keyword evidence="3" id="KW-1185">Reference proteome</keyword>
<evidence type="ECO:0000313" key="4">
    <source>
        <dbReference type="Proteomes" id="UP000321917"/>
    </source>
</evidence>
<proteinExistence type="predicted"/>
<dbReference type="Gene3D" id="3.30.420.40">
    <property type="match status" value="2"/>
</dbReference>
<dbReference type="EMBL" id="VOLQ01000030">
    <property type="protein sequence ID" value="TWX64649.1"/>
    <property type="molecule type" value="Genomic_DNA"/>
</dbReference>
<dbReference type="PROSITE" id="PS51257">
    <property type="entry name" value="PROKAR_LIPOPROTEIN"/>
    <property type="match status" value="1"/>
</dbReference>
<evidence type="ECO:0008006" key="5">
    <source>
        <dbReference type="Google" id="ProtNLM"/>
    </source>
</evidence>
<dbReference type="OrthoDB" id="5296002at2"/>
<organism evidence="2 4">
    <name type="scientific">Colwellia hornerae</name>
    <dbReference type="NCBI Taxonomy" id="89402"/>
    <lineage>
        <taxon>Bacteria</taxon>
        <taxon>Pseudomonadati</taxon>
        <taxon>Pseudomonadota</taxon>
        <taxon>Gammaproteobacteria</taxon>
        <taxon>Alteromonadales</taxon>
        <taxon>Colwelliaceae</taxon>
        <taxon>Colwellia</taxon>
    </lineage>
</organism>
<sequence length="301" mass="33581">MSLIKKINNFFSKAESTSVLGVSLHQHSFAFFSCPEQGESQFQQISSPLAEHPQQIKIQQEKYQLQGQCHLVLASSQTQIVQVDKPNIPENELNAALKWQIKDLVNHSPEDMVVDYFDGPILSGGNEKINVVCASKKELLALIGPLNQNGLTLKSITTEEFAFASLLSVQDDACLMVCQQPNEEIILLIVKQGKVFFSRRLRGFAQISTKTEEELSLGIVDNLNLEIQRSTDYFERQLKQAPIRSIEVIVPMANEALLARKLAENTNVAVNLLTMPEGFTHSREFAVSLGATKLNNMEPII</sequence>
<evidence type="ECO:0000313" key="3">
    <source>
        <dbReference type="Proteomes" id="UP000321525"/>
    </source>
</evidence>
<comment type="caution">
    <text evidence="2">The sequence shown here is derived from an EMBL/GenBank/DDBJ whole genome shotgun (WGS) entry which is preliminary data.</text>
</comment>
<reference evidence="2 4" key="1">
    <citation type="submission" date="2019-07" db="EMBL/GenBank/DDBJ databases">
        <title>Genomes of sea-ice associated Colwellia species.</title>
        <authorList>
            <person name="Bowman J.P."/>
        </authorList>
    </citation>
    <scope>NUCLEOTIDE SEQUENCE [LARGE SCALE GENOMIC DNA]</scope>
    <source>
        <strain evidence="1 3">ACAM 607</strain>
        <strain evidence="2 4">IC036</strain>
    </source>
</reference>
<name>A0A5C6Q6W6_9GAMM</name>
<gene>
    <name evidence="1" type="ORF">ESZ26_16145</name>
    <name evidence="2" type="ORF">ESZ27_14200</name>
</gene>
<dbReference type="RefSeq" id="WP_146800488.1">
    <property type="nucleotide sequence ID" value="NZ_VOLP01000026.1"/>
</dbReference>
<protein>
    <recommendedName>
        <fullName evidence="5">MSHA biogenesis protein MshI</fullName>
    </recommendedName>
</protein>
<dbReference type="AlphaFoldDB" id="A0A5C6Q6W6"/>
<dbReference type="Proteomes" id="UP000321525">
    <property type="component" value="Unassembled WGS sequence"/>
</dbReference>
<dbReference type="Gene3D" id="3.30.1490.300">
    <property type="match status" value="1"/>
</dbReference>
<evidence type="ECO:0000313" key="1">
    <source>
        <dbReference type="EMBL" id="TWX55633.1"/>
    </source>
</evidence>